<dbReference type="AlphaFoldDB" id="A0A495XJV3"/>
<evidence type="ECO:0000313" key="2">
    <source>
        <dbReference type="EMBL" id="RKT74811.1"/>
    </source>
</evidence>
<proteinExistence type="predicted"/>
<organism evidence="2 3">
    <name type="scientific">Saccharothrix variisporea</name>
    <dbReference type="NCBI Taxonomy" id="543527"/>
    <lineage>
        <taxon>Bacteria</taxon>
        <taxon>Bacillati</taxon>
        <taxon>Actinomycetota</taxon>
        <taxon>Actinomycetes</taxon>
        <taxon>Pseudonocardiales</taxon>
        <taxon>Pseudonocardiaceae</taxon>
        <taxon>Saccharothrix</taxon>
    </lineage>
</organism>
<protein>
    <submittedName>
        <fullName evidence="2">Uncharacterized protein</fullName>
    </submittedName>
</protein>
<feature type="region of interest" description="Disordered" evidence="1">
    <location>
        <begin position="69"/>
        <end position="90"/>
    </location>
</feature>
<evidence type="ECO:0000313" key="3">
    <source>
        <dbReference type="Proteomes" id="UP000272729"/>
    </source>
</evidence>
<dbReference type="EMBL" id="RBXR01000001">
    <property type="protein sequence ID" value="RKT74811.1"/>
    <property type="molecule type" value="Genomic_DNA"/>
</dbReference>
<sequence>MVGSARPYGDDKSKKPPPLQLGHLWWPARRRGAFRFSLLLLRALNRNASRSSRTRFALVRAARSQDQKITSGARRAAGRQRGVKGVGSPAVWPGGANHRFAGVPLKLFARSSQKLSAAPRQICGSPSGRPYGGGTEALHLWLGPPHTKARCARRKAELRSVTTAGKGRSALGGPAPSLRSCQAAWGAGSVLVDAVDVRRVPRLTSAPARLMPAATRPSRAGVICSWSRPPSAPPRATPT</sequence>
<feature type="region of interest" description="Disordered" evidence="1">
    <location>
        <begin position="1"/>
        <end position="21"/>
    </location>
</feature>
<name>A0A495XJV3_9PSEU</name>
<reference evidence="2 3" key="1">
    <citation type="submission" date="2018-10" db="EMBL/GenBank/DDBJ databases">
        <title>Sequencing the genomes of 1000 actinobacteria strains.</title>
        <authorList>
            <person name="Klenk H.-P."/>
        </authorList>
    </citation>
    <scope>NUCLEOTIDE SEQUENCE [LARGE SCALE GENOMIC DNA]</scope>
    <source>
        <strain evidence="2 3">DSM 43911</strain>
    </source>
</reference>
<accession>A0A495XJV3</accession>
<evidence type="ECO:0000256" key="1">
    <source>
        <dbReference type="SAM" id="MobiDB-lite"/>
    </source>
</evidence>
<keyword evidence="3" id="KW-1185">Reference proteome</keyword>
<dbReference type="Proteomes" id="UP000272729">
    <property type="component" value="Unassembled WGS sequence"/>
</dbReference>
<comment type="caution">
    <text evidence="2">The sequence shown here is derived from an EMBL/GenBank/DDBJ whole genome shotgun (WGS) entry which is preliminary data.</text>
</comment>
<gene>
    <name evidence="2" type="ORF">DFJ66_8185</name>
</gene>